<protein>
    <submittedName>
        <fullName evidence="4">4-hydroxybenzoate 3-monooxygenase</fullName>
    </submittedName>
</protein>
<dbReference type="PANTHER" id="PTHR43476">
    <property type="entry name" value="3-(3-HYDROXY-PHENYL)PROPIONATE/3-HYDROXYCINNAMIC ACID HYDROXYLASE"/>
    <property type="match status" value="1"/>
</dbReference>
<dbReference type="Proteomes" id="UP001595997">
    <property type="component" value="Unassembled WGS sequence"/>
</dbReference>
<dbReference type="Pfam" id="PF01494">
    <property type="entry name" value="FAD_binding_3"/>
    <property type="match status" value="2"/>
</dbReference>
<dbReference type="PANTHER" id="PTHR43476:SF5">
    <property type="entry name" value="FAD-DEPENDENT MONOOXYGENASE"/>
    <property type="match status" value="1"/>
</dbReference>
<feature type="domain" description="FAD-binding" evidence="3">
    <location>
        <begin position="16"/>
        <end position="163"/>
    </location>
</feature>
<gene>
    <name evidence="4" type="ORF">ACFPA8_13620</name>
</gene>
<dbReference type="NCBIfam" id="NF006091">
    <property type="entry name" value="PRK08243.1"/>
    <property type="match status" value="1"/>
</dbReference>
<reference evidence="5" key="1">
    <citation type="journal article" date="2019" name="Int. J. Syst. Evol. Microbiol.">
        <title>The Global Catalogue of Microorganisms (GCM) 10K type strain sequencing project: providing services to taxonomists for standard genome sequencing and annotation.</title>
        <authorList>
            <consortium name="The Broad Institute Genomics Platform"/>
            <consortium name="The Broad Institute Genome Sequencing Center for Infectious Disease"/>
            <person name="Wu L."/>
            <person name="Ma J."/>
        </authorList>
    </citation>
    <scope>NUCLEOTIDE SEQUENCE [LARGE SCALE GENOMIC DNA]</scope>
    <source>
        <strain evidence="5">CGMCC 4.7357</strain>
    </source>
</reference>
<feature type="domain" description="FAD-binding" evidence="3">
    <location>
        <begin position="173"/>
        <end position="382"/>
    </location>
</feature>
<keyword evidence="5" id="KW-1185">Reference proteome</keyword>
<feature type="region of interest" description="Disordered" evidence="2">
    <location>
        <begin position="151"/>
        <end position="176"/>
    </location>
</feature>
<organism evidence="4 5">
    <name type="scientific">Streptomyces ovatisporus</name>
    <dbReference type="NCBI Taxonomy" id="1128682"/>
    <lineage>
        <taxon>Bacteria</taxon>
        <taxon>Bacillati</taxon>
        <taxon>Actinomycetota</taxon>
        <taxon>Actinomycetes</taxon>
        <taxon>Kitasatosporales</taxon>
        <taxon>Streptomycetaceae</taxon>
        <taxon>Streptomyces</taxon>
    </lineage>
</organism>
<proteinExistence type="predicted"/>
<evidence type="ECO:0000313" key="4">
    <source>
        <dbReference type="EMBL" id="MFC4495171.1"/>
    </source>
</evidence>
<dbReference type="InterPro" id="IPR050631">
    <property type="entry name" value="PheA/TfdB_FAD_monoxygenase"/>
</dbReference>
<evidence type="ECO:0000313" key="5">
    <source>
        <dbReference type="Proteomes" id="UP001595997"/>
    </source>
</evidence>
<evidence type="ECO:0000259" key="3">
    <source>
        <dbReference type="Pfam" id="PF01494"/>
    </source>
</evidence>
<dbReference type="PRINTS" id="PR00420">
    <property type="entry name" value="RNGMNOXGNASE"/>
</dbReference>
<dbReference type="RefSeq" id="WP_386447490.1">
    <property type="nucleotide sequence ID" value="NZ_JBHSFH010000006.1"/>
</dbReference>
<comment type="caution">
    <text evidence="4">The sequence shown here is derived from an EMBL/GenBank/DDBJ whole genome shotgun (WGS) entry which is preliminary data.</text>
</comment>
<dbReference type="Gene3D" id="3.50.50.60">
    <property type="entry name" value="FAD/NAD(P)-binding domain"/>
    <property type="match status" value="1"/>
</dbReference>
<keyword evidence="1" id="KW-0560">Oxidoreductase</keyword>
<dbReference type="SUPFAM" id="SSF51905">
    <property type="entry name" value="FAD/NAD(P)-binding domain"/>
    <property type="match status" value="1"/>
</dbReference>
<dbReference type="EMBL" id="JBHSFH010000006">
    <property type="protein sequence ID" value="MFC4495171.1"/>
    <property type="molecule type" value="Genomic_DNA"/>
</dbReference>
<accession>A0ABV9A897</accession>
<dbReference type="InterPro" id="IPR036188">
    <property type="entry name" value="FAD/NAD-bd_sf"/>
</dbReference>
<sequence>MTDGTTPTAPVQVPHETTVGIIGGGPAGLLLARLLHQAGIDSVVLESRDRVYAEQRQRAGMLEQTTVDVLRQCGAGERMDREGLVHDGIELRFAGRAHHIDFPTLADGRRVTIYAQTEIVKDLISLHLAHLSGTSPLLFGAEVHAVNGIGTSTAADAPDRQEDGAVPPGSPAQPTVHYTHEGQERVLHCQFVVGCDGFHGVSRGALPASVARTYEREYPHSWLGVLAEAPPACDELIYAHSPRGFALHSMRSPTVSRLYLQVPNGTDPEEWSDDRIWDELDARFALESSRGWRLNRGPITSKAVLPMRSSVTEPMQYGRLFLAGDAAHIVPPTGAKGLNLAVADVAVLADAFARHHATGDTEALENYSAGRLRRVWRAEHFSYFMTTTLHTAPDQSPFDTRLQLAQLERIASSSTAAAELAENYAGLALLDGPSDGTAGPRPFS</sequence>
<evidence type="ECO:0000256" key="2">
    <source>
        <dbReference type="SAM" id="MobiDB-lite"/>
    </source>
</evidence>
<dbReference type="Gene3D" id="3.30.9.10">
    <property type="entry name" value="D-Amino Acid Oxidase, subunit A, domain 2"/>
    <property type="match status" value="1"/>
</dbReference>
<dbReference type="InterPro" id="IPR002938">
    <property type="entry name" value="FAD-bd"/>
</dbReference>
<name>A0ABV9A897_9ACTN</name>
<dbReference type="SUPFAM" id="SSF54373">
    <property type="entry name" value="FAD-linked reductases, C-terminal domain"/>
    <property type="match status" value="1"/>
</dbReference>
<evidence type="ECO:0000256" key="1">
    <source>
        <dbReference type="ARBA" id="ARBA00023002"/>
    </source>
</evidence>